<feature type="compositionally biased region" description="Polar residues" evidence="1">
    <location>
        <begin position="407"/>
        <end position="419"/>
    </location>
</feature>
<keyword evidence="4" id="KW-1185">Reference proteome</keyword>
<evidence type="ECO:0000313" key="4">
    <source>
        <dbReference type="Proteomes" id="UP000452235"/>
    </source>
</evidence>
<dbReference type="InterPro" id="IPR013087">
    <property type="entry name" value="Znf_C2H2_type"/>
</dbReference>
<dbReference type="AlphaFoldDB" id="A0A8H3MI76"/>
<evidence type="ECO:0000259" key="2">
    <source>
        <dbReference type="SMART" id="SM00355"/>
    </source>
</evidence>
<reference evidence="3 4" key="1">
    <citation type="submission" date="2020-01" db="EMBL/GenBank/DDBJ databases">
        <title>Aspergillus terreus IFO 6365 whole genome shotgun sequence.</title>
        <authorList>
            <person name="Kanamasa S."/>
            <person name="Takahashi H."/>
        </authorList>
    </citation>
    <scope>NUCLEOTIDE SEQUENCE [LARGE SCALE GENOMIC DNA]</scope>
    <source>
        <strain evidence="3 4">IFO 6365</strain>
    </source>
</reference>
<evidence type="ECO:0000313" key="3">
    <source>
        <dbReference type="EMBL" id="GFF11781.1"/>
    </source>
</evidence>
<feature type="compositionally biased region" description="Low complexity" evidence="1">
    <location>
        <begin position="144"/>
        <end position="157"/>
    </location>
</feature>
<dbReference type="Proteomes" id="UP000452235">
    <property type="component" value="Unassembled WGS sequence"/>
</dbReference>
<evidence type="ECO:0000256" key="1">
    <source>
        <dbReference type="SAM" id="MobiDB-lite"/>
    </source>
</evidence>
<name>A0A8H3MI76_ASPTE</name>
<dbReference type="InterPro" id="IPR022698">
    <property type="entry name" value="OrsD"/>
</dbReference>
<comment type="caution">
    <text evidence="3">The sequence shown here is derived from an EMBL/GenBank/DDBJ whole genome shotgun (WGS) entry which is preliminary data.</text>
</comment>
<feature type="compositionally biased region" description="Acidic residues" evidence="1">
    <location>
        <begin position="556"/>
        <end position="566"/>
    </location>
</feature>
<gene>
    <name evidence="3" type="ORF">ATEIFO6365_0001000100</name>
</gene>
<protein>
    <submittedName>
        <fullName evidence="3">Telomere-associated recQ-like helicase</fullName>
    </submittedName>
</protein>
<feature type="domain" description="C2H2-type" evidence="2">
    <location>
        <begin position="17"/>
        <end position="39"/>
    </location>
</feature>
<dbReference type="SMART" id="SM00355">
    <property type="entry name" value="ZnF_C2H2"/>
    <property type="match status" value="2"/>
</dbReference>
<organism evidence="3 4">
    <name type="scientific">Aspergillus terreus</name>
    <dbReference type="NCBI Taxonomy" id="33178"/>
    <lineage>
        <taxon>Eukaryota</taxon>
        <taxon>Fungi</taxon>
        <taxon>Dikarya</taxon>
        <taxon>Ascomycota</taxon>
        <taxon>Pezizomycotina</taxon>
        <taxon>Eurotiomycetes</taxon>
        <taxon>Eurotiomycetidae</taxon>
        <taxon>Eurotiales</taxon>
        <taxon>Aspergillaceae</taxon>
        <taxon>Aspergillus</taxon>
        <taxon>Aspergillus subgen. Circumdati</taxon>
    </lineage>
</organism>
<sequence>MEAAPYYLRYNSQYQCLICHECQYALPYRLVSRHLRTRHQIQSRTAIQRQLQCVLAGAKPREDHTDFPPLAHGADPVPDLPVRDLLQCNHCSFLTPSTKWLQQHHRSHHASDVPRPLASTPVQGQTWFDYARFCRYWVTAAAPRPTSPRPSLSLPTPDGITISMSPGSGRLSPDGPLLPTPPPSSPTLTSNDTDSASTGRSPETLPSVLLSRPALESREIQRPGMVLPGKEATTPWLAQTGWFPYLEGRPLQTLVELRGDPNTIQNDPTIARVWQCPLSGHYTAILRIIGASFDRVMARALDTLDITHEPIRQIFHSTIAGTPYKRALDRLQPRTETRYIQIWRHFLYWTFRAAPFPAERRLADLKVPLDRRQEELLQRIWTTLDRFLRQPDAMDFAQQAPLPVIATASSEPPVTANSPPTRPRKRSLSVSSDLDNPGERPAAKRRTTRYQIAIAVCIPSRPRTPGRSRPIVAGRTVEPSPESHAPPSTPTLARSPSAIDPRSPPHGPSARRFPRQSHFKANHRSAATPYQGDSEGDSEEDFLGSFSGETSSQGSDNEEDEAEEDLPPPIIESTPYAPSTDGRRQPVLPSLPSAGQRWLDEILFGFCVSLAFTAVLGIQASTLTLKEPYSYSTSLSALIWVSRVLLLEYALPLRRYRYLPDVRPRHEALLQSVTRTLEHDLLLGILPSIDLTTLVDDLGERRAGFCFLDLPANLLQPTYAPLLAAQASPLPGIVPLRRRDRWDRRTGQPSREPELLPLRWRNTAAAPRNLYLREGTVLFITEYRKSQARTQTTQHVARFLPPAVSRLVVLYLLRVRPFLELLHQQLRPDGQPRLSPSRVPPGPRDDELFALPGAKSRRARAGTITALMRQTAQPFLQGQDIPTHHYRHIAIAVAKKHLASQATPAD</sequence>
<feature type="compositionally biased region" description="Pro residues" evidence="1">
    <location>
        <begin position="176"/>
        <end position="185"/>
    </location>
</feature>
<feature type="region of interest" description="Disordered" evidence="1">
    <location>
        <begin position="144"/>
        <end position="214"/>
    </location>
</feature>
<dbReference type="EMBL" id="BLJY01000001">
    <property type="protein sequence ID" value="GFF11781.1"/>
    <property type="molecule type" value="Genomic_DNA"/>
</dbReference>
<feature type="domain" description="C2H2-type" evidence="2">
    <location>
        <begin position="86"/>
        <end position="108"/>
    </location>
</feature>
<feature type="compositionally biased region" description="Basic residues" evidence="1">
    <location>
        <begin position="512"/>
        <end position="523"/>
    </location>
</feature>
<dbReference type="Pfam" id="PF12013">
    <property type="entry name" value="OrsD"/>
    <property type="match status" value="1"/>
</dbReference>
<feature type="compositionally biased region" description="Low complexity" evidence="1">
    <location>
        <begin position="186"/>
        <end position="195"/>
    </location>
</feature>
<accession>A0A8H3MI76</accession>
<feature type="region of interest" description="Disordered" evidence="1">
    <location>
        <begin position="404"/>
        <end position="447"/>
    </location>
</feature>
<feature type="compositionally biased region" description="Low complexity" evidence="1">
    <location>
        <begin position="460"/>
        <end position="470"/>
    </location>
</feature>
<feature type="region of interest" description="Disordered" evidence="1">
    <location>
        <begin position="460"/>
        <end position="588"/>
    </location>
</feature>
<proteinExistence type="predicted"/>